<reference evidence="2 3" key="1">
    <citation type="submission" date="2019-09" db="EMBL/GenBank/DDBJ databases">
        <authorList>
            <person name="Kevbrin V."/>
            <person name="Grouzdev D.S."/>
        </authorList>
    </citation>
    <scope>NUCLEOTIDE SEQUENCE [LARGE SCALE GENOMIC DNA]</scope>
    <source>
        <strain evidence="2 3">G-192</strain>
    </source>
</reference>
<dbReference type="InterPro" id="IPR001853">
    <property type="entry name" value="DSBA-like_thioredoxin_dom"/>
</dbReference>
<dbReference type="SUPFAM" id="SSF52833">
    <property type="entry name" value="Thioredoxin-like"/>
    <property type="match status" value="2"/>
</dbReference>
<sequence>MPAPRTLGPALITSPAIRTAQRALAGLKRRATFSRPAVRYFHQADDPYSWLAARALPHLEEAYGVRVLPFLAPPPDEAAAPDRERLTGWSRRDAQTLAAGLGLTLPPDTAPDADGVRVAEAALAGITDARIFAATAAAIEHAWRSGEAVPEATGKPEQALARGARERRRLGHYLGGTFQFEGEWYWGLDRLHYLEDRLAAIAGRKAAYFSPRREVTLQPAGSSRRPVLDAFISLRSPYSYIAMERLIALAEAHKAELRLRPVLPMVMRGLPVPTAKRLYIVRDTKREAERLGLPFGLIADPVGRPTERGLAVTFHAMKTGKGAAFAHSFLKGVFAEGIDAGSRKGLLRLCERAGLSQADMEAALADESWRAEAEANREAMLALGIWGVPAFRVDDRPAHWGQDRLWAVEDDLKGESGEGDRVSA</sequence>
<dbReference type="PANTHER" id="PTHR42943:SF2">
    <property type="entry name" value="GLUTATHIONE S-TRANSFERASE KAPPA 1"/>
    <property type="match status" value="1"/>
</dbReference>
<evidence type="ECO:0000259" key="1">
    <source>
        <dbReference type="Pfam" id="PF01323"/>
    </source>
</evidence>
<gene>
    <name evidence="2" type="ORF">F1654_03635</name>
</gene>
<dbReference type="Proteomes" id="UP000325122">
    <property type="component" value="Unassembled WGS sequence"/>
</dbReference>
<accession>A0A5M6ZJT9</accession>
<dbReference type="EMBL" id="VWOJ01000001">
    <property type="protein sequence ID" value="KAA5805092.1"/>
    <property type="molecule type" value="Genomic_DNA"/>
</dbReference>
<dbReference type="RefSeq" id="WP_150022124.1">
    <property type="nucleotide sequence ID" value="NZ_VWOJ01000001.1"/>
</dbReference>
<dbReference type="Gene3D" id="3.40.30.10">
    <property type="entry name" value="Glutaredoxin"/>
    <property type="match status" value="1"/>
</dbReference>
<dbReference type="GO" id="GO:0016491">
    <property type="term" value="F:oxidoreductase activity"/>
    <property type="evidence" value="ECO:0007669"/>
    <property type="project" value="InterPro"/>
</dbReference>
<keyword evidence="3" id="KW-1185">Reference proteome</keyword>
<proteinExistence type="predicted"/>
<dbReference type="Pfam" id="PF01323">
    <property type="entry name" value="DSBA"/>
    <property type="match status" value="1"/>
</dbReference>
<organism evidence="2 3">
    <name type="scientific">Alkalicaulis satelles</name>
    <dbReference type="NCBI Taxonomy" id="2609175"/>
    <lineage>
        <taxon>Bacteria</taxon>
        <taxon>Pseudomonadati</taxon>
        <taxon>Pseudomonadota</taxon>
        <taxon>Alphaproteobacteria</taxon>
        <taxon>Maricaulales</taxon>
        <taxon>Maricaulaceae</taxon>
        <taxon>Alkalicaulis</taxon>
    </lineage>
</organism>
<dbReference type="PANTHER" id="PTHR42943">
    <property type="entry name" value="GLUTATHIONE S-TRANSFERASE KAPPA"/>
    <property type="match status" value="1"/>
</dbReference>
<comment type="caution">
    <text evidence="2">The sequence shown here is derived from an EMBL/GenBank/DDBJ whole genome shotgun (WGS) entry which is preliminary data.</text>
</comment>
<dbReference type="InterPro" id="IPR036249">
    <property type="entry name" value="Thioredoxin-like_sf"/>
</dbReference>
<feature type="domain" description="DSBA-like thioredoxin" evidence="1">
    <location>
        <begin position="228"/>
        <end position="412"/>
    </location>
</feature>
<dbReference type="AlphaFoldDB" id="A0A5M6ZJT9"/>
<evidence type="ECO:0000313" key="3">
    <source>
        <dbReference type="Proteomes" id="UP000325122"/>
    </source>
</evidence>
<dbReference type="InterPro" id="IPR051924">
    <property type="entry name" value="GST_Kappa/NadH"/>
</dbReference>
<name>A0A5M6ZJT9_9PROT</name>
<evidence type="ECO:0000313" key="2">
    <source>
        <dbReference type="EMBL" id="KAA5805092.1"/>
    </source>
</evidence>
<protein>
    <submittedName>
        <fullName evidence="2">2-hydroxychromene-2-carboxylate dehydrogenase</fullName>
    </submittedName>
</protein>